<comment type="function">
    <text evidence="11">Involved in the degradation of specific anti-sigma factors.</text>
</comment>
<comment type="similarity">
    <text evidence="2 11">Belongs to the protease PrsW family.</text>
</comment>
<evidence type="ECO:0000313" key="14">
    <source>
        <dbReference type="Proteomes" id="UP000254060"/>
    </source>
</evidence>
<evidence type="ECO:0000256" key="6">
    <source>
        <dbReference type="ARBA" id="ARBA00022692"/>
    </source>
</evidence>
<evidence type="ECO:0000256" key="2">
    <source>
        <dbReference type="ARBA" id="ARBA00009165"/>
    </source>
</evidence>
<dbReference type="InterPro" id="IPR026898">
    <property type="entry name" value="PrsW"/>
</dbReference>
<keyword evidence="4 11" id="KW-1003">Cell membrane</keyword>
<evidence type="ECO:0000256" key="12">
    <source>
        <dbReference type="SAM" id="Phobius"/>
    </source>
</evidence>
<feature type="transmembrane region" description="Helical" evidence="12">
    <location>
        <begin position="99"/>
        <end position="122"/>
    </location>
</feature>
<dbReference type="EMBL" id="UGGP01000001">
    <property type="protein sequence ID" value="STO08399.1"/>
    <property type="molecule type" value="Genomic_DNA"/>
</dbReference>
<feature type="transmembrane region" description="Helical" evidence="12">
    <location>
        <begin position="128"/>
        <end position="149"/>
    </location>
</feature>
<dbReference type="InterPro" id="IPR023596">
    <property type="entry name" value="Peptidase_PrsW_arch/bac"/>
</dbReference>
<feature type="transmembrane region" description="Helical" evidence="12">
    <location>
        <begin position="33"/>
        <end position="52"/>
    </location>
</feature>
<feature type="transmembrane region" description="Helical" evidence="12">
    <location>
        <begin position="6"/>
        <end position="21"/>
    </location>
</feature>
<dbReference type="EC" id="3.4.-.-" evidence="11"/>
<dbReference type="OrthoDB" id="5504276at2"/>
<dbReference type="Proteomes" id="UP000254060">
    <property type="component" value="Unassembled WGS sequence"/>
</dbReference>
<dbReference type="GO" id="GO:0008233">
    <property type="term" value="F:peptidase activity"/>
    <property type="evidence" value="ECO:0007669"/>
    <property type="project" value="UniProtKB-KW"/>
</dbReference>
<reference evidence="13 14" key="1">
    <citation type="submission" date="2018-06" db="EMBL/GenBank/DDBJ databases">
        <authorList>
            <consortium name="Pathogen Informatics"/>
            <person name="Doyle S."/>
        </authorList>
    </citation>
    <scope>NUCLEOTIDE SEQUENCE [LARGE SCALE GENOMIC DNA]</scope>
    <source>
        <strain evidence="13 14">NCTC13163</strain>
    </source>
</reference>
<evidence type="ECO:0000256" key="3">
    <source>
        <dbReference type="ARBA" id="ARBA00018997"/>
    </source>
</evidence>
<proteinExistence type="inferred from homology"/>
<keyword evidence="9 11" id="KW-0472">Membrane</keyword>
<organism evidence="13 14">
    <name type="scientific">Exiguobacterium aurantiacum</name>
    <dbReference type="NCBI Taxonomy" id="33987"/>
    <lineage>
        <taxon>Bacteria</taxon>
        <taxon>Bacillati</taxon>
        <taxon>Bacillota</taxon>
        <taxon>Bacilli</taxon>
        <taxon>Bacillales</taxon>
        <taxon>Bacillales Family XII. Incertae Sedis</taxon>
        <taxon>Exiguobacterium</taxon>
    </lineage>
</organism>
<keyword evidence="8 12" id="KW-1133">Transmembrane helix</keyword>
<name>A0A377FUA9_9BACL</name>
<dbReference type="RefSeq" id="WP_024370168.1">
    <property type="nucleotide sequence ID" value="NZ_UGGP01000001.1"/>
</dbReference>
<evidence type="ECO:0000256" key="10">
    <source>
        <dbReference type="ARBA" id="ARBA00030345"/>
    </source>
</evidence>
<dbReference type="PIRSF" id="PIRSF016933">
    <property type="entry name" value="PrsW"/>
    <property type="match status" value="1"/>
</dbReference>
<evidence type="ECO:0000256" key="11">
    <source>
        <dbReference type="PIRNR" id="PIRNR016933"/>
    </source>
</evidence>
<dbReference type="AlphaFoldDB" id="A0A377FUA9"/>
<sequence length="218" mass="24867">MIAIALSAVAPGFALLSYFYLRHELEAEPLGYVIRSFVAGAILVFPIMFIQYALEEEGVLTSPFWKAFVATALLEEFFKWFMIYYTIYIHKVFDDYYDGILYAVACSLGFATLENFLYLWVYDSLEVAIWRAVLPVSGHALFAVAMGFCLGRAKHSSQERLWLFIAVASATLMHGVFDYILLLEPTNKVPAVLYIVVLWMVALLLVRAANRSNRRQFK</sequence>
<evidence type="ECO:0000256" key="5">
    <source>
        <dbReference type="ARBA" id="ARBA00022670"/>
    </source>
</evidence>
<comment type="subcellular location">
    <subcellularLocation>
        <location evidence="1">Cell membrane</location>
        <topology evidence="1">Multi-pass membrane protein</topology>
    </subcellularLocation>
</comment>
<dbReference type="Pfam" id="PF13367">
    <property type="entry name" value="PrsW-protease"/>
    <property type="match status" value="1"/>
</dbReference>
<dbReference type="PANTHER" id="PTHR36844:SF1">
    <property type="entry name" value="PROTEASE PRSW"/>
    <property type="match status" value="1"/>
</dbReference>
<evidence type="ECO:0000256" key="9">
    <source>
        <dbReference type="ARBA" id="ARBA00023136"/>
    </source>
</evidence>
<protein>
    <recommendedName>
        <fullName evidence="3 11">Protease PrsW</fullName>
        <ecNumber evidence="11">3.4.-.-</ecNumber>
    </recommendedName>
    <alternativeName>
        <fullName evidence="10 11">Protease responsible for activating sigma-W</fullName>
    </alternativeName>
</protein>
<keyword evidence="5 11" id="KW-0645">Protease</keyword>
<keyword evidence="6 12" id="KW-0812">Transmembrane</keyword>
<accession>A0A377FUA9</accession>
<dbReference type="GO" id="GO:0006508">
    <property type="term" value="P:proteolysis"/>
    <property type="evidence" value="ECO:0007669"/>
    <property type="project" value="UniProtKB-KW"/>
</dbReference>
<evidence type="ECO:0000256" key="7">
    <source>
        <dbReference type="ARBA" id="ARBA00022801"/>
    </source>
</evidence>
<dbReference type="PANTHER" id="PTHR36844">
    <property type="entry name" value="PROTEASE PRSW"/>
    <property type="match status" value="1"/>
</dbReference>
<evidence type="ECO:0000313" key="13">
    <source>
        <dbReference type="EMBL" id="STO08399.1"/>
    </source>
</evidence>
<dbReference type="STRING" id="1397694.GCA_000702585_02265"/>
<feature type="transmembrane region" description="Helical" evidence="12">
    <location>
        <begin position="64"/>
        <end position="87"/>
    </location>
</feature>
<feature type="transmembrane region" description="Helical" evidence="12">
    <location>
        <begin position="161"/>
        <end position="183"/>
    </location>
</feature>
<feature type="transmembrane region" description="Helical" evidence="12">
    <location>
        <begin position="189"/>
        <end position="209"/>
    </location>
</feature>
<evidence type="ECO:0000256" key="8">
    <source>
        <dbReference type="ARBA" id="ARBA00022989"/>
    </source>
</evidence>
<evidence type="ECO:0000256" key="1">
    <source>
        <dbReference type="ARBA" id="ARBA00004651"/>
    </source>
</evidence>
<gene>
    <name evidence="13" type="primary">prsW</name>
    <name evidence="13" type="ORF">NCTC13163_01769</name>
</gene>
<dbReference type="NCBIfam" id="NF033739">
    <property type="entry name" value="intramemb_PrsW"/>
    <property type="match status" value="1"/>
</dbReference>
<evidence type="ECO:0000256" key="4">
    <source>
        <dbReference type="ARBA" id="ARBA00022475"/>
    </source>
</evidence>
<dbReference type="GO" id="GO:0005886">
    <property type="term" value="C:plasma membrane"/>
    <property type="evidence" value="ECO:0007669"/>
    <property type="project" value="UniProtKB-SubCell"/>
</dbReference>
<keyword evidence="7 11" id="KW-0378">Hydrolase</keyword>